<dbReference type="RefSeq" id="XP_011772740.1">
    <property type="nucleotide sequence ID" value="XM_011774438.1"/>
</dbReference>
<feature type="transmembrane region" description="Helical" evidence="1">
    <location>
        <begin position="70"/>
        <end position="91"/>
    </location>
</feature>
<keyword evidence="1" id="KW-1133">Transmembrane helix</keyword>
<accession>C9ZM25</accession>
<proteinExistence type="predicted"/>
<keyword evidence="1" id="KW-0812">Transmembrane</keyword>
<evidence type="ECO:0000313" key="3">
    <source>
        <dbReference type="Proteomes" id="UP000002316"/>
    </source>
</evidence>
<protein>
    <submittedName>
        <fullName evidence="2">T. brucei spp.-specific protein</fullName>
    </submittedName>
</protein>
<dbReference type="EMBL" id="FN554967">
    <property type="protein sequence ID" value="CBH10450.1"/>
    <property type="molecule type" value="Genomic_DNA"/>
</dbReference>
<dbReference type="KEGG" id="tbg:TbgDal_IV1550"/>
<dbReference type="GeneID" id="23859562"/>
<gene>
    <name evidence="2" type="ORF">TbgDal_IV1550</name>
</gene>
<evidence type="ECO:0000313" key="2">
    <source>
        <dbReference type="EMBL" id="CBH10450.1"/>
    </source>
</evidence>
<organism evidence="2 3">
    <name type="scientific">Trypanosoma brucei gambiense (strain MHOM/CI/86/DAL972)</name>
    <dbReference type="NCBI Taxonomy" id="679716"/>
    <lineage>
        <taxon>Eukaryota</taxon>
        <taxon>Discoba</taxon>
        <taxon>Euglenozoa</taxon>
        <taxon>Kinetoplastea</taxon>
        <taxon>Metakinetoplastina</taxon>
        <taxon>Trypanosomatida</taxon>
        <taxon>Trypanosomatidae</taxon>
        <taxon>Trypanosoma</taxon>
    </lineage>
</organism>
<name>C9ZM25_TRYB9</name>
<dbReference type="Proteomes" id="UP000002316">
    <property type="component" value="Chromosome 4"/>
</dbReference>
<dbReference type="AlphaFoldDB" id="C9ZM25"/>
<evidence type="ECO:0000256" key="1">
    <source>
        <dbReference type="SAM" id="Phobius"/>
    </source>
</evidence>
<keyword evidence="1" id="KW-0472">Membrane</keyword>
<sequence length="106" mass="13072">MRKKRKKEGSVWRRIIKFYNFYCYYYYYYPPPPCVYGSVFFFFMCVRVCVCLLSHHMYARSSPNETVVDILSFHYFPSFCFLFFFFFVFVFPTSRVYCTLAMRLVL</sequence>
<dbReference type="VEuPathDB" id="TriTrypDB:Tbg972.4.1550"/>
<reference evidence="3" key="1">
    <citation type="journal article" date="2010" name="PLoS Negl. Trop. Dis.">
        <title>The genome sequence of Trypanosoma brucei gambiense, causative agent of chronic human african trypanosomiasis.</title>
        <authorList>
            <person name="Jackson A.P."/>
            <person name="Sanders M."/>
            <person name="Berry A."/>
            <person name="McQuillan J."/>
            <person name="Aslett M.A."/>
            <person name="Quail M.A."/>
            <person name="Chukualim B."/>
            <person name="Capewell P."/>
            <person name="MacLeod A."/>
            <person name="Melville S.E."/>
            <person name="Gibson W."/>
            <person name="Barry J.D."/>
            <person name="Berriman M."/>
            <person name="Hertz-Fowler C."/>
        </authorList>
    </citation>
    <scope>NUCLEOTIDE SEQUENCE [LARGE SCALE GENOMIC DNA]</scope>
    <source>
        <strain evidence="3">MHOM/CI/86/DAL972</strain>
    </source>
</reference>